<name>A0A173XIE0_9CLOT</name>
<dbReference type="Gene3D" id="3.90.650.10">
    <property type="entry name" value="PurM-like C-terminal domain"/>
    <property type="match status" value="1"/>
</dbReference>
<dbReference type="CDD" id="cd02197">
    <property type="entry name" value="HypE"/>
    <property type="match status" value="1"/>
</dbReference>
<protein>
    <submittedName>
        <fullName evidence="4">Hydrogenase expression/formation protein HypE</fullName>
    </submittedName>
</protein>
<reference evidence="4 5" key="1">
    <citation type="submission" date="2015-09" db="EMBL/GenBank/DDBJ databases">
        <authorList>
            <consortium name="Pathogen Informatics"/>
        </authorList>
    </citation>
    <scope>NUCLEOTIDE SEQUENCE [LARGE SCALE GENOMIC DNA]</scope>
    <source>
        <strain evidence="4 5">2789STDY5834856</strain>
    </source>
</reference>
<dbReference type="PANTHER" id="PTHR30303">
    <property type="entry name" value="HYDROGENASE ISOENZYMES FORMATION PROTEIN HYPE"/>
    <property type="match status" value="1"/>
</dbReference>
<evidence type="ECO:0000256" key="1">
    <source>
        <dbReference type="ARBA" id="ARBA00006243"/>
    </source>
</evidence>
<dbReference type="SUPFAM" id="SSF56042">
    <property type="entry name" value="PurM C-terminal domain-like"/>
    <property type="match status" value="1"/>
</dbReference>
<evidence type="ECO:0000259" key="2">
    <source>
        <dbReference type="Pfam" id="PF00586"/>
    </source>
</evidence>
<dbReference type="AlphaFoldDB" id="A0A173XIE0"/>
<sequence>MDIITLSHGSGGRATNKLIKDLFYKHFTNEYLAQENDSTVLPKINGKLAVTTDSFVINPLFFKGGDIGKLSICGTVNDLAMSGAKPLYITVGFIIEEGLLISDLEKIVISMAETAKEAKVKIVTGDTKVVEKGSGDGIFINTTGIGVIEDSNLYIGGDKASAGDKIIISGTIGDHGIAIMNMRKNLDFDVQIKSDCGLLNGLIENILNTSKKVKVLRDPTRGGVATTLNEIAKHSLVSMEIDEDKLPIKEEVSSMCDILGLDPLFIANEGKLLVIAENEDAEKILNTMKKHPMAKDAAIIGEVVNDEKNRVYLKTEIGGKRIINMPEGELLVRIC</sequence>
<dbReference type="Proteomes" id="UP000095594">
    <property type="component" value="Unassembled WGS sequence"/>
</dbReference>
<evidence type="ECO:0000313" key="5">
    <source>
        <dbReference type="Proteomes" id="UP000095594"/>
    </source>
</evidence>
<dbReference type="SUPFAM" id="SSF55326">
    <property type="entry name" value="PurM N-terminal domain-like"/>
    <property type="match status" value="1"/>
</dbReference>
<proteinExistence type="inferred from homology"/>
<feature type="domain" description="PurM-like C-terminal" evidence="3">
    <location>
        <begin position="162"/>
        <end position="313"/>
    </location>
</feature>
<evidence type="ECO:0000259" key="3">
    <source>
        <dbReference type="Pfam" id="PF02769"/>
    </source>
</evidence>
<evidence type="ECO:0000313" key="4">
    <source>
        <dbReference type="EMBL" id="CUN50796.1"/>
    </source>
</evidence>
<dbReference type="Pfam" id="PF02769">
    <property type="entry name" value="AIRS_C"/>
    <property type="match status" value="1"/>
</dbReference>
<dbReference type="GO" id="GO:0051604">
    <property type="term" value="P:protein maturation"/>
    <property type="evidence" value="ECO:0007669"/>
    <property type="project" value="TreeGrafter"/>
</dbReference>
<dbReference type="NCBIfam" id="TIGR02124">
    <property type="entry name" value="hypE"/>
    <property type="match status" value="1"/>
</dbReference>
<feature type="domain" description="PurM-like N-terminal" evidence="2">
    <location>
        <begin position="39"/>
        <end position="148"/>
    </location>
</feature>
<dbReference type="EMBL" id="CYZX01000001">
    <property type="protein sequence ID" value="CUN50796.1"/>
    <property type="molecule type" value="Genomic_DNA"/>
</dbReference>
<dbReference type="InterPro" id="IPR036921">
    <property type="entry name" value="PurM-like_N_sf"/>
</dbReference>
<comment type="similarity">
    <text evidence="1">Belongs to the HypE family.</text>
</comment>
<dbReference type="OrthoDB" id="9801934at2"/>
<dbReference type="Gene3D" id="3.30.1330.10">
    <property type="entry name" value="PurM-like, N-terminal domain"/>
    <property type="match status" value="1"/>
</dbReference>
<dbReference type="InterPro" id="IPR011854">
    <property type="entry name" value="HypE"/>
</dbReference>
<accession>A0A173XIE0</accession>
<dbReference type="PIRSF" id="PIRSF005644">
    <property type="entry name" value="Hdrgns_mtr_HypE"/>
    <property type="match status" value="1"/>
</dbReference>
<gene>
    <name evidence="4" type="primary">hypE</name>
    <name evidence="4" type="ORF">ERS852471_00037</name>
</gene>
<dbReference type="PANTHER" id="PTHR30303:SF0">
    <property type="entry name" value="CARBAMOYL DEHYDRATASE HYPE"/>
    <property type="match status" value="1"/>
</dbReference>
<dbReference type="InterPro" id="IPR016188">
    <property type="entry name" value="PurM-like_N"/>
</dbReference>
<dbReference type="InterPro" id="IPR036676">
    <property type="entry name" value="PurM-like_C_sf"/>
</dbReference>
<organism evidence="4 5">
    <name type="scientific">Clostridium disporicum</name>
    <dbReference type="NCBI Taxonomy" id="84024"/>
    <lineage>
        <taxon>Bacteria</taxon>
        <taxon>Bacillati</taxon>
        <taxon>Bacillota</taxon>
        <taxon>Clostridia</taxon>
        <taxon>Eubacteriales</taxon>
        <taxon>Clostridiaceae</taxon>
        <taxon>Clostridium</taxon>
    </lineage>
</organism>
<dbReference type="InterPro" id="IPR010918">
    <property type="entry name" value="PurM-like_C_dom"/>
</dbReference>
<dbReference type="Pfam" id="PF00586">
    <property type="entry name" value="AIRS"/>
    <property type="match status" value="1"/>
</dbReference>